<evidence type="ECO:0000313" key="14">
    <source>
        <dbReference type="Proteomes" id="UP000887229"/>
    </source>
</evidence>
<keyword evidence="14" id="KW-1185">Reference proteome</keyword>
<sequence length="1078" mass="118067">MKCLDWLSFTPVLPRLLLSGFTFSQFFLVQSVLRYLDSDDDTSVTASHGYGLIGACVLVYTGIAISSSWYWREVYRSAAMVRGGLVIAIFEKVLRLREDSSIEAQANTLMASDVQRVVSGTKYLHEIWAGLLEAAIATYLLQQLMGLSSLAMLGLALACGSLSTLVAKKIGAHQQGWLQAMEIRIGATKNVLDSIKAVKMCGAESSLSDLIVQLRNAEIKAARPFRLLLTASVVLLIDKLAYGTLILYPLLVFAAYIRLSGGVNEHFNPVTMFSSLVLISLLGNPLVHLFQALPALGSARGCFARIQAFLGIGERSGIEQYGSSTVTGPVSAKEGEANRAPIEHDVVISLDNAKFGWSHAQSFLQDLSLQVKRAQFVAITGRVGSGKSFLLKSLVGETEKLSGSIVVPRGDIGYCSQVPWVENLSAEKAWSEYDTRGSEWLKRALARTISLGKPIVILDDVLSSLDRSTRQKISQRLLGRSGLLRETATTVIVTTHERSIAELADVVYNISDDATSQQNTRLGDEPVPDEIQPTQLTVMEGPFTLRLTYMYASQHDAIRSSYLMFRIVPSSAHALHSDLLRISLGAPFAIISCIYTGSLLNRFNQDLMLVDTFLPLDFFNTCAELFTAVFQMILIAMVTYPALSVLPVLFVVLYIVQRIYLRTSKQLRLLDLGWKAYLHTKFGETAGGLSTIRANGWVDPVRHKFMEKLDRSQEPFYLLFIAQQWLQLVLNLIVAGLATVVAGIAISLTGKITTGAVGVAFVNAATLGETLANFIVSWTSLETSLGAIARIWTFEKNTPQESAPPLQGQVSDNWPSSGRLSFDNVWATYDHSTPEPTWTLQGVSFSVQPGEHVALCGSTGSGKPSLLLSLRGMIPVPVGSITVDDADIAVLLMPRLRSRFHVVCQDTFSEPNSTFRHHLDPEGIFSDAELEEMLKKCRLWKKLCECGGLDSARADNTFSSGEAQLLALARIFLHISRDPKGVILLDEATSRSVSYISPFGTETDWHDKSLEADTSAHVEKLIATLLRGVTVVSVLHRLEAAAEYDKAVVLDHGRLVGFGRYKDVEESCALFKLTAHAG</sequence>
<evidence type="ECO:0000256" key="5">
    <source>
        <dbReference type="ARBA" id="ARBA00022741"/>
    </source>
</evidence>
<dbReference type="InterPro" id="IPR003593">
    <property type="entry name" value="AAA+_ATPase"/>
</dbReference>
<dbReference type="OrthoDB" id="4927119at2759"/>
<dbReference type="Proteomes" id="UP000887229">
    <property type="component" value="Unassembled WGS sequence"/>
</dbReference>
<evidence type="ECO:0000256" key="6">
    <source>
        <dbReference type="ARBA" id="ARBA00022840"/>
    </source>
</evidence>
<feature type="transmembrane region" description="Helical" evidence="10">
    <location>
        <begin position="12"/>
        <end position="29"/>
    </location>
</feature>
<feature type="domain" description="ABC transporter" evidence="11">
    <location>
        <begin position="820"/>
        <end position="1077"/>
    </location>
</feature>
<dbReference type="InterPro" id="IPR050173">
    <property type="entry name" value="ABC_transporter_C-like"/>
</dbReference>
<feature type="domain" description="ABC transporter" evidence="11">
    <location>
        <begin position="348"/>
        <end position="544"/>
    </location>
</feature>
<keyword evidence="3" id="KW-1003">Cell membrane</keyword>
<dbReference type="RefSeq" id="XP_046115818.1">
    <property type="nucleotide sequence ID" value="XM_046266155.1"/>
</dbReference>
<evidence type="ECO:0000256" key="7">
    <source>
        <dbReference type="ARBA" id="ARBA00022989"/>
    </source>
</evidence>
<evidence type="ECO:0000256" key="3">
    <source>
        <dbReference type="ARBA" id="ARBA00022475"/>
    </source>
</evidence>
<feature type="transmembrane region" description="Helical" evidence="10">
    <location>
        <begin position="269"/>
        <end position="290"/>
    </location>
</feature>
<evidence type="ECO:0000256" key="4">
    <source>
        <dbReference type="ARBA" id="ARBA00022692"/>
    </source>
</evidence>
<evidence type="ECO:0000259" key="11">
    <source>
        <dbReference type="PROSITE" id="PS50893"/>
    </source>
</evidence>
<keyword evidence="7 10" id="KW-1133">Transmembrane helix</keyword>
<evidence type="ECO:0000256" key="8">
    <source>
        <dbReference type="ARBA" id="ARBA00023136"/>
    </source>
</evidence>
<comment type="caution">
    <text evidence="13">The sequence shown here is derived from an EMBL/GenBank/DDBJ whole genome shotgun (WGS) entry which is preliminary data.</text>
</comment>
<dbReference type="Gene3D" id="3.40.50.300">
    <property type="entry name" value="P-loop containing nucleotide triphosphate hydrolases"/>
    <property type="match status" value="3"/>
</dbReference>
<dbReference type="GO" id="GO:0016887">
    <property type="term" value="F:ATP hydrolysis activity"/>
    <property type="evidence" value="ECO:0007669"/>
    <property type="project" value="InterPro"/>
</dbReference>
<dbReference type="Gene3D" id="1.20.1560.10">
    <property type="entry name" value="ABC transporter type 1, transmembrane domain"/>
    <property type="match status" value="2"/>
</dbReference>
<dbReference type="InterPro" id="IPR044746">
    <property type="entry name" value="ABCC_6TM_D1"/>
</dbReference>
<name>A0A9P8CLQ3_9HYPO</name>
<accession>A0A9P8CLQ3</accession>
<dbReference type="SMART" id="SM00382">
    <property type="entry name" value="AAA"/>
    <property type="match status" value="2"/>
</dbReference>
<evidence type="ECO:0000256" key="2">
    <source>
        <dbReference type="ARBA" id="ARBA00022448"/>
    </source>
</evidence>
<dbReference type="PROSITE" id="PS50893">
    <property type="entry name" value="ABC_TRANSPORTER_2"/>
    <property type="match status" value="2"/>
</dbReference>
<keyword evidence="9" id="KW-0325">Glycoprotein</keyword>
<evidence type="ECO:0000259" key="12">
    <source>
        <dbReference type="PROSITE" id="PS50929"/>
    </source>
</evidence>
<dbReference type="GeneID" id="70297058"/>
<feature type="domain" description="ABC transmembrane type-1" evidence="12">
    <location>
        <begin position="16"/>
        <end position="298"/>
    </location>
</feature>
<dbReference type="InterPro" id="IPR011527">
    <property type="entry name" value="ABC1_TM_dom"/>
</dbReference>
<feature type="transmembrane region" description="Helical" evidence="10">
    <location>
        <begin position="227"/>
        <end position="257"/>
    </location>
</feature>
<dbReference type="Pfam" id="PF00005">
    <property type="entry name" value="ABC_tran"/>
    <property type="match status" value="2"/>
</dbReference>
<gene>
    <name evidence="13" type="ORF">F5Z01DRAFT_691435</name>
</gene>
<dbReference type="FunFam" id="1.20.1560.10:FF:000055">
    <property type="entry name" value="ABC multidrug transporter (Eurofung)"/>
    <property type="match status" value="1"/>
</dbReference>
<keyword evidence="2" id="KW-0813">Transport</keyword>
<dbReference type="GO" id="GO:0005524">
    <property type="term" value="F:ATP binding"/>
    <property type="evidence" value="ECO:0007669"/>
    <property type="project" value="UniProtKB-KW"/>
</dbReference>
<protein>
    <submittedName>
        <fullName evidence="13">P-loop containing nucleoside triphosphate hydrolase protein</fullName>
    </submittedName>
</protein>
<dbReference type="PROSITE" id="PS00211">
    <property type="entry name" value="ABC_TRANSPORTER_1"/>
    <property type="match status" value="1"/>
</dbReference>
<keyword evidence="4 10" id="KW-0812">Transmembrane</keyword>
<keyword evidence="5" id="KW-0547">Nucleotide-binding</keyword>
<feature type="transmembrane region" description="Helical" evidence="10">
    <location>
        <begin position="628"/>
        <end position="656"/>
    </location>
</feature>
<evidence type="ECO:0000256" key="10">
    <source>
        <dbReference type="SAM" id="Phobius"/>
    </source>
</evidence>
<dbReference type="InterPro" id="IPR003439">
    <property type="entry name" value="ABC_transporter-like_ATP-bd"/>
</dbReference>
<evidence type="ECO:0000256" key="9">
    <source>
        <dbReference type="ARBA" id="ARBA00023180"/>
    </source>
</evidence>
<evidence type="ECO:0000313" key="13">
    <source>
        <dbReference type="EMBL" id="KAG9251894.1"/>
    </source>
</evidence>
<dbReference type="PANTHER" id="PTHR24223:SF399">
    <property type="entry name" value="ABC TRANSPORTER ATNG"/>
    <property type="match status" value="1"/>
</dbReference>
<keyword evidence="8 10" id="KW-0472">Membrane</keyword>
<dbReference type="SUPFAM" id="SSF52540">
    <property type="entry name" value="P-loop containing nucleoside triphosphate hydrolases"/>
    <property type="match status" value="2"/>
</dbReference>
<dbReference type="InterPro" id="IPR027417">
    <property type="entry name" value="P-loop_NTPase"/>
</dbReference>
<dbReference type="InterPro" id="IPR036640">
    <property type="entry name" value="ABC1_TM_sf"/>
</dbReference>
<dbReference type="CDD" id="cd18580">
    <property type="entry name" value="ABC_6TM_ABCC_D2"/>
    <property type="match status" value="1"/>
</dbReference>
<dbReference type="AlphaFoldDB" id="A0A9P8CLQ3"/>
<feature type="transmembrane region" description="Helical" evidence="10">
    <location>
        <begin position="716"/>
        <end position="746"/>
    </location>
</feature>
<keyword evidence="13" id="KW-0378">Hydrolase</keyword>
<feature type="transmembrane region" description="Helical" evidence="10">
    <location>
        <begin position="147"/>
        <end position="167"/>
    </location>
</feature>
<evidence type="ECO:0000256" key="1">
    <source>
        <dbReference type="ARBA" id="ARBA00004651"/>
    </source>
</evidence>
<organism evidence="13 14">
    <name type="scientific">Emericellopsis atlantica</name>
    <dbReference type="NCBI Taxonomy" id="2614577"/>
    <lineage>
        <taxon>Eukaryota</taxon>
        <taxon>Fungi</taxon>
        <taxon>Dikarya</taxon>
        <taxon>Ascomycota</taxon>
        <taxon>Pezizomycotina</taxon>
        <taxon>Sordariomycetes</taxon>
        <taxon>Hypocreomycetidae</taxon>
        <taxon>Hypocreales</taxon>
        <taxon>Bionectriaceae</taxon>
        <taxon>Emericellopsis</taxon>
    </lineage>
</organism>
<feature type="transmembrane region" description="Helical" evidence="10">
    <location>
        <begin position="49"/>
        <end position="71"/>
    </location>
</feature>
<dbReference type="CDD" id="cd18579">
    <property type="entry name" value="ABC_6TM_ABCC_D1"/>
    <property type="match status" value="1"/>
</dbReference>
<dbReference type="PROSITE" id="PS50929">
    <property type="entry name" value="ABC_TM1F"/>
    <property type="match status" value="2"/>
</dbReference>
<dbReference type="InterPro" id="IPR044726">
    <property type="entry name" value="ABCC_6TM_D2"/>
</dbReference>
<dbReference type="PANTHER" id="PTHR24223">
    <property type="entry name" value="ATP-BINDING CASSETTE SUB-FAMILY C"/>
    <property type="match status" value="1"/>
</dbReference>
<feature type="domain" description="ABC transmembrane type-1" evidence="12">
    <location>
        <begin position="560"/>
        <end position="783"/>
    </location>
</feature>
<proteinExistence type="predicted"/>
<dbReference type="SUPFAM" id="SSF90123">
    <property type="entry name" value="ABC transporter transmembrane region"/>
    <property type="match status" value="2"/>
</dbReference>
<dbReference type="InterPro" id="IPR017871">
    <property type="entry name" value="ABC_transporter-like_CS"/>
</dbReference>
<reference evidence="13" key="1">
    <citation type="journal article" date="2021" name="IMA Fungus">
        <title>Genomic characterization of three marine fungi, including Emericellopsis atlantica sp. nov. with signatures of a generalist lifestyle and marine biomass degradation.</title>
        <authorList>
            <person name="Hagestad O.C."/>
            <person name="Hou L."/>
            <person name="Andersen J.H."/>
            <person name="Hansen E.H."/>
            <person name="Altermark B."/>
            <person name="Li C."/>
            <person name="Kuhnert E."/>
            <person name="Cox R.J."/>
            <person name="Crous P.W."/>
            <person name="Spatafora J.W."/>
            <person name="Lail K."/>
            <person name="Amirebrahimi M."/>
            <person name="Lipzen A."/>
            <person name="Pangilinan J."/>
            <person name="Andreopoulos W."/>
            <person name="Hayes R.D."/>
            <person name="Ng V."/>
            <person name="Grigoriev I.V."/>
            <person name="Jackson S.A."/>
            <person name="Sutton T.D.S."/>
            <person name="Dobson A.D.W."/>
            <person name="Rama T."/>
        </authorList>
    </citation>
    <scope>NUCLEOTIDE SEQUENCE</scope>
    <source>
        <strain evidence="13">TS7</strain>
    </source>
</reference>
<comment type="subcellular location">
    <subcellularLocation>
        <location evidence="1">Cell membrane</location>
        <topology evidence="1">Multi-pass membrane protein</topology>
    </subcellularLocation>
</comment>
<keyword evidence="6" id="KW-0067">ATP-binding</keyword>
<dbReference type="GO" id="GO:0005886">
    <property type="term" value="C:plasma membrane"/>
    <property type="evidence" value="ECO:0007669"/>
    <property type="project" value="UniProtKB-SubCell"/>
</dbReference>
<dbReference type="GO" id="GO:0140359">
    <property type="term" value="F:ABC-type transporter activity"/>
    <property type="evidence" value="ECO:0007669"/>
    <property type="project" value="InterPro"/>
</dbReference>
<dbReference type="EMBL" id="MU251265">
    <property type="protein sequence ID" value="KAG9251894.1"/>
    <property type="molecule type" value="Genomic_DNA"/>
</dbReference>
<dbReference type="Pfam" id="PF00664">
    <property type="entry name" value="ABC_membrane"/>
    <property type="match status" value="1"/>
</dbReference>